<organism evidence="1 2">
    <name type="scientific">Humidesulfovibrio mexicanus</name>
    <dbReference type="NCBI Taxonomy" id="147047"/>
    <lineage>
        <taxon>Bacteria</taxon>
        <taxon>Pseudomonadati</taxon>
        <taxon>Thermodesulfobacteriota</taxon>
        <taxon>Desulfovibrionia</taxon>
        <taxon>Desulfovibrionales</taxon>
        <taxon>Desulfovibrionaceae</taxon>
        <taxon>Humidesulfovibrio</taxon>
    </lineage>
</organism>
<proteinExistence type="predicted"/>
<dbReference type="RefSeq" id="WP_089272387.1">
    <property type="nucleotide sequence ID" value="NZ_FZOC01000002.1"/>
</dbReference>
<reference evidence="1 2" key="1">
    <citation type="submission" date="2017-06" db="EMBL/GenBank/DDBJ databases">
        <authorList>
            <person name="Kim H.J."/>
            <person name="Triplett B.A."/>
        </authorList>
    </citation>
    <scope>NUCLEOTIDE SEQUENCE [LARGE SCALE GENOMIC DNA]</scope>
    <source>
        <strain evidence="1 2">DSM 13116</strain>
    </source>
</reference>
<name>A0A238YVF7_9BACT</name>
<evidence type="ECO:0000313" key="2">
    <source>
        <dbReference type="Proteomes" id="UP000198324"/>
    </source>
</evidence>
<accession>A0A238YVF7</accession>
<gene>
    <name evidence="1" type="ORF">SAMN04488503_1008</name>
</gene>
<dbReference type="AlphaFoldDB" id="A0A238YVF7"/>
<protein>
    <submittedName>
        <fullName evidence="1">Uncharacterized protein</fullName>
    </submittedName>
</protein>
<evidence type="ECO:0000313" key="1">
    <source>
        <dbReference type="EMBL" id="SNR74788.1"/>
    </source>
</evidence>
<keyword evidence="2" id="KW-1185">Reference proteome</keyword>
<dbReference type="Proteomes" id="UP000198324">
    <property type="component" value="Unassembled WGS sequence"/>
</dbReference>
<dbReference type="EMBL" id="FZOC01000002">
    <property type="protein sequence ID" value="SNR74788.1"/>
    <property type="molecule type" value="Genomic_DNA"/>
</dbReference>
<dbReference type="OrthoDB" id="5471528at2"/>
<sequence length="107" mass="12380">MEAVRVYADIHGLSPEAFEEIRQSMPFDQVVYKDRLLAVDFEGHYIDVEPFLNDVARLLDDDGWGKLDFIDQIDYALTRYVIKKGHWQAKDVLVDNVVEKVHLESGV</sequence>